<gene>
    <name evidence="1" type="ORF">HBN89_22230</name>
    <name evidence="2" type="ORF">NCTC10754_01528</name>
</gene>
<dbReference type="EMBL" id="JAAQYX010000042">
    <property type="protein sequence ID" value="NNB51948.1"/>
    <property type="molecule type" value="Genomic_DNA"/>
</dbReference>
<protein>
    <submittedName>
        <fullName evidence="1">AAA family ATPase</fullName>
    </submittedName>
    <submittedName>
        <fullName evidence="2">Transposition helper protein</fullName>
    </submittedName>
</protein>
<proteinExistence type="predicted"/>
<sequence length="302" mass="33534">MSEVMNPLVCHHRFNVVQTEIEAVLARTEDGDPQILPIVGPTRVGKSKLLASIIASHVQAEPGGRRKIIDVVSPKHLTGRALPDACLVSIGMSTALFRNHVLATDAFIKAVNKHSTRMLIFDETQHMLERGGRTTVRAAADFIKLVFDQTRASIVLAGLPTLLGLFKENEQLADRALSPIQYYPYQWQGVDYKHFRSALGSALEHLAENGWDTFAFNDAEFARRMYVASAGRYGLIHKLFVEVQFVGQADKVAGYEAFTLAYQRGVIGRLIDFNPFDIQHSVLVEHMALVYAKVMQEAGVSV</sequence>
<dbReference type="AlphaFoldDB" id="A0A449IHX2"/>
<dbReference type="EMBL" id="CAACYJ010000024">
    <property type="protein sequence ID" value="VFB18959.1"/>
    <property type="molecule type" value="Genomic_DNA"/>
</dbReference>
<accession>A0A449IHX2</accession>
<evidence type="ECO:0000313" key="2">
    <source>
        <dbReference type="EMBL" id="VFB18959.1"/>
    </source>
</evidence>
<dbReference type="InterPro" id="IPR027417">
    <property type="entry name" value="P-loop_NTPase"/>
</dbReference>
<reference evidence="1" key="3">
    <citation type="submission" date="2020-03" db="EMBL/GenBank/DDBJ databases">
        <authorList>
            <person name="Maier C."/>
            <person name="Huptas C."/>
            <person name="von Neubeck M."/>
            <person name="Scherer S."/>
            <person name="Wenning M."/>
            <person name="Lucking G."/>
        </authorList>
    </citation>
    <scope>NUCLEOTIDE SEQUENCE</scope>
    <source>
        <strain evidence="1">WS 5094</strain>
    </source>
</reference>
<dbReference type="Pfam" id="PF05621">
    <property type="entry name" value="TniB"/>
    <property type="match status" value="1"/>
</dbReference>
<dbReference type="Proteomes" id="UP000564604">
    <property type="component" value="Unassembled WGS sequence"/>
</dbReference>
<dbReference type="Gene3D" id="3.40.50.300">
    <property type="entry name" value="P-loop containing nucleotide triphosphate hydrolases"/>
    <property type="match status" value="1"/>
</dbReference>
<reference evidence="1 4" key="2">
    <citation type="journal article" date="2020" name="Front. Microbiol.">
        <title>Genetic Organization of the aprX-lipA2 Operon Affects the Proteolytic Potential of Pseudomonas Species in Milk.</title>
        <authorList>
            <person name="Maier C."/>
            <person name="Huptas C."/>
            <person name="von Neubeck M."/>
            <person name="Scherer S."/>
            <person name="Wenning M."/>
            <person name="Lucking G."/>
        </authorList>
    </citation>
    <scope>NUCLEOTIDE SEQUENCE [LARGE SCALE GENOMIC DNA]</scope>
    <source>
        <strain evidence="1 4">WS 5094</strain>
    </source>
</reference>
<name>A0A449IHX2_PSEFR</name>
<evidence type="ECO:0000313" key="3">
    <source>
        <dbReference type="Proteomes" id="UP000330809"/>
    </source>
</evidence>
<evidence type="ECO:0000313" key="1">
    <source>
        <dbReference type="EMBL" id="NNB51948.1"/>
    </source>
</evidence>
<evidence type="ECO:0000313" key="4">
    <source>
        <dbReference type="Proteomes" id="UP000564604"/>
    </source>
</evidence>
<dbReference type="SUPFAM" id="SSF52540">
    <property type="entry name" value="P-loop containing nucleoside triphosphate hydrolases"/>
    <property type="match status" value="1"/>
</dbReference>
<reference evidence="2 3" key="1">
    <citation type="submission" date="2019-02" db="EMBL/GenBank/DDBJ databases">
        <authorList>
            <consortium name="Pathogen Informatics"/>
        </authorList>
    </citation>
    <scope>NUCLEOTIDE SEQUENCE [LARGE SCALE GENOMIC DNA]</scope>
    <source>
        <strain evidence="2 3">3012STDY7103891</strain>
    </source>
</reference>
<organism evidence="2 3">
    <name type="scientific">Pseudomonas fragi</name>
    <dbReference type="NCBI Taxonomy" id="296"/>
    <lineage>
        <taxon>Bacteria</taxon>
        <taxon>Pseudomonadati</taxon>
        <taxon>Pseudomonadota</taxon>
        <taxon>Gammaproteobacteria</taxon>
        <taxon>Pseudomonadales</taxon>
        <taxon>Pseudomonadaceae</taxon>
        <taxon>Pseudomonas</taxon>
    </lineage>
</organism>
<dbReference type="Proteomes" id="UP000330809">
    <property type="component" value="Unassembled WGS sequence"/>
</dbReference>
<dbReference type="RefSeq" id="WP_165484558.1">
    <property type="nucleotide sequence ID" value="NZ_CAACYJ010000024.1"/>
</dbReference>
<dbReference type="InterPro" id="IPR008868">
    <property type="entry name" value="TniB"/>
</dbReference>